<keyword evidence="3 9" id="KW-0819">tRNA processing</keyword>
<organism evidence="11 12">
    <name type="scientific">Pyrus ussuriensis x Pyrus communis</name>
    <dbReference type="NCBI Taxonomy" id="2448454"/>
    <lineage>
        <taxon>Eukaryota</taxon>
        <taxon>Viridiplantae</taxon>
        <taxon>Streptophyta</taxon>
        <taxon>Embryophyta</taxon>
        <taxon>Tracheophyta</taxon>
        <taxon>Spermatophyta</taxon>
        <taxon>Magnoliopsida</taxon>
        <taxon>eudicotyledons</taxon>
        <taxon>Gunneridae</taxon>
        <taxon>Pentapetalae</taxon>
        <taxon>rosids</taxon>
        <taxon>fabids</taxon>
        <taxon>Rosales</taxon>
        <taxon>Rosaceae</taxon>
        <taxon>Amygdaloideae</taxon>
        <taxon>Maleae</taxon>
        <taxon>Pyrus</taxon>
    </lineage>
</organism>
<reference evidence="11 12" key="1">
    <citation type="submission" date="2019-09" db="EMBL/GenBank/DDBJ databases">
        <authorList>
            <person name="Ou C."/>
        </authorList>
    </citation>
    <scope>NUCLEOTIDE SEQUENCE [LARGE SCALE GENOMIC DNA]</scope>
    <source>
        <strain evidence="11">S2</strain>
        <tissue evidence="11">Leaf</tissue>
    </source>
</reference>
<dbReference type="HAMAP" id="MF_01445">
    <property type="entry name" value="TsaD"/>
    <property type="match status" value="1"/>
</dbReference>
<dbReference type="InterPro" id="IPR017861">
    <property type="entry name" value="KAE1/TsaD"/>
</dbReference>
<protein>
    <recommendedName>
        <fullName evidence="9">Glycoprotease 1</fullName>
    </recommendedName>
</protein>
<dbReference type="PANTHER" id="PTHR11735">
    <property type="entry name" value="TRNA N6-ADENOSINE THREONYLCARBAMOYLTRANSFERASE"/>
    <property type="match status" value="1"/>
</dbReference>
<dbReference type="Gene3D" id="3.30.420.40">
    <property type="match status" value="2"/>
</dbReference>
<evidence type="ECO:0000256" key="3">
    <source>
        <dbReference type="ARBA" id="ARBA00022694"/>
    </source>
</evidence>
<reference evidence="11 12" key="2">
    <citation type="submission" date="2019-11" db="EMBL/GenBank/DDBJ databases">
        <title>A de novo genome assembly of a pear dwarfing rootstock.</title>
        <authorList>
            <person name="Wang F."/>
            <person name="Wang J."/>
            <person name="Li S."/>
            <person name="Zhang Y."/>
            <person name="Fang M."/>
            <person name="Ma L."/>
            <person name="Zhao Y."/>
            <person name="Jiang S."/>
        </authorList>
    </citation>
    <scope>NUCLEOTIDE SEQUENCE [LARGE SCALE GENOMIC DNA]</scope>
    <source>
        <strain evidence="11">S2</strain>
        <tissue evidence="11">Leaf</tissue>
    </source>
</reference>
<evidence type="ECO:0000313" key="11">
    <source>
        <dbReference type="EMBL" id="KAB2621018.1"/>
    </source>
</evidence>
<dbReference type="GO" id="GO:0061711">
    <property type="term" value="F:tRNA N(6)-L-threonylcarbamoyladenine synthase activity"/>
    <property type="evidence" value="ECO:0007669"/>
    <property type="project" value="UniProtKB-EC"/>
</dbReference>
<keyword evidence="7 9" id="KW-0012">Acyltransferase</keyword>
<evidence type="ECO:0000256" key="8">
    <source>
        <dbReference type="ARBA" id="ARBA00048117"/>
    </source>
</evidence>
<dbReference type="Proteomes" id="UP000327157">
    <property type="component" value="Unassembled WGS sequence"/>
</dbReference>
<comment type="function">
    <text evidence="9">Required for the formation of a threonylcarbamoyl group on adenosine at position 37 (t(6)A37) in mitochondrial tRNAs that read codons beginning with adenine. Probably involved in the transfer of the threonylcarbamoyl moiety of threonylcarbamoyl-AMP (TC-AMP) to the N6 group of A37. Involved in mitochondrial genome maintenance.</text>
</comment>
<keyword evidence="5" id="KW-0809">Transit peptide</keyword>
<comment type="catalytic activity">
    <reaction evidence="8 9">
        <text>L-threonylcarbamoyladenylate + adenosine(37) in tRNA = N(6)-L-threonylcarbamoyladenosine(37) in tRNA + AMP + H(+)</text>
        <dbReference type="Rhea" id="RHEA:37059"/>
        <dbReference type="Rhea" id="RHEA-COMP:10162"/>
        <dbReference type="Rhea" id="RHEA-COMP:10163"/>
        <dbReference type="ChEBI" id="CHEBI:15378"/>
        <dbReference type="ChEBI" id="CHEBI:73682"/>
        <dbReference type="ChEBI" id="CHEBI:74411"/>
        <dbReference type="ChEBI" id="CHEBI:74418"/>
        <dbReference type="ChEBI" id="CHEBI:456215"/>
        <dbReference type="EC" id="2.3.1.234"/>
    </reaction>
</comment>
<dbReference type="Pfam" id="PF00814">
    <property type="entry name" value="TsaD"/>
    <property type="match status" value="1"/>
</dbReference>
<comment type="cofactor">
    <cofactor evidence="9">
        <name>a divalent metal cation</name>
        <dbReference type="ChEBI" id="CHEBI:60240"/>
    </cofactor>
    <text evidence="9">Binds 1 divalent metal cation per subunit.</text>
</comment>
<dbReference type="EMBL" id="SMOL01000258">
    <property type="protein sequence ID" value="KAB2621018.1"/>
    <property type="molecule type" value="Genomic_DNA"/>
</dbReference>
<keyword evidence="2 9" id="KW-0808">Transferase</keyword>
<dbReference type="SUPFAM" id="SSF53067">
    <property type="entry name" value="Actin-like ATPase domain"/>
    <property type="match status" value="1"/>
</dbReference>
<comment type="caution">
    <text evidence="11">The sequence shown here is derived from an EMBL/GenBank/DDBJ whole genome shotgun (WGS) entry which is preliminary data.</text>
</comment>
<evidence type="ECO:0000313" key="12">
    <source>
        <dbReference type="Proteomes" id="UP000327157"/>
    </source>
</evidence>
<dbReference type="FunFam" id="3.30.420.40:FF:000083">
    <property type="entry name" value="Probable tRNA N6-adenosine threonylcarbamoyltransferase, mitochondrial"/>
    <property type="match status" value="1"/>
</dbReference>
<dbReference type="CDD" id="cd24134">
    <property type="entry name" value="ASKHA_NBD_OSGEPL1_QRI7_euk"/>
    <property type="match status" value="1"/>
</dbReference>
<evidence type="ECO:0000256" key="6">
    <source>
        <dbReference type="ARBA" id="ARBA00023128"/>
    </source>
</evidence>
<evidence type="ECO:0000259" key="10">
    <source>
        <dbReference type="Pfam" id="PF00814"/>
    </source>
</evidence>
<name>A0A5N5H091_9ROSA</name>
<evidence type="ECO:0000256" key="4">
    <source>
        <dbReference type="ARBA" id="ARBA00022723"/>
    </source>
</evidence>
<evidence type="ECO:0000256" key="5">
    <source>
        <dbReference type="ARBA" id="ARBA00022946"/>
    </source>
</evidence>
<dbReference type="PANTHER" id="PTHR11735:SF6">
    <property type="entry name" value="TRNA N6-ADENOSINE THREONYLCARBAMOYLTRANSFERASE, MITOCHONDRIAL"/>
    <property type="match status" value="1"/>
</dbReference>
<keyword evidence="6 9" id="KW-0496">Mitochondrion</keyword>
<proteinExistence type="inferred from homology"/>
<dbReference type="GO" id="GO:0005739">
    <property type="term" value="C:mitochondrion"/>
    <property type="evidence" value="ECO:0007669"/>
    <property type="project" value="UniProtKB-SubCell"/>
</dbReference>
<dbReference type="GO" id="GO:0046872">
    <property type="term" value="F:metal ion binding"/>
    <property type="evidence" value="ECO:0007669"/>
    <property type="project" value="UniProtKB-KW"/>
</dbReference>
<comment type="subcellular location">
    <subcellularLocation>
        <location evidence="1 9">Mitochondrion</location>
    </subcellularLocation>
</comment>
<evidence type="ECO:0000256" key="2">
    <source>
        <dbReference type="ARBA" id="ARBA00022679"/>
    </source>
</evidence>
<evidence type="ECO:0000256" key="1">
    <source>
        <dbReference type="ARBA" id="ARBA00004173"/>
    </source>
</evidence>
<gene>
    <name evidence="9" type="primary">GCP1</name>
    <name evidence="11" type="ORF">D8674_042260</name>
</gene>
<dbReference type="InterPro" id="IPR000905">
    <property type="entry name" value="Gcp-like_dom"/>
</dbReference>
<comment type="subunit">
    <text evidence="9">Homodimer.</text>
</comment>
<dbReference type="OrthoDB" id="10259622at2759"/>
<evidence type="ECO:0000256" key="9">
    <source>
        <dbReference type="HAMAP-Rule" id="MF_03179"/>
    </source>
</evidence>
<dbReference type="InterPro" id="IPR022450">
    <property type="entry name" value="TsaD"/>
</dbReference>
<dbReference type="NCBIfam" id="TIGR03723">
    <property type="entry name" value="T6A_TsaD_YgjD"/>
    <property type="match status" value="1"/>
</dbReference>
<dbReference type="InterPro" id="IPR043129">
    <property type="entry name" value="ATPase_NBD"/>
</dbReference>
<dbReference type="NCBIfam" id="TIGR00329">
    <property type="entry name" value="gcp_kae1"/>
    <property type="match status" value="1"/>
</dbReference>
<dbReference type="GO" id="GO:0002949">
    <property type="term" value="P:tRNA threonylcarbamoyladenosine modification"/>
    <property type="evidence" value="ECO:0007669"/>
    <property type="project" value="UniProtKB-UniRule"/>
</dbReference>
<dbReference type="PRINTS" id="PR00789">
    <property type="entry name" value="OSIALOPTASE"/>
</dbReference>
<dbReference type="FunFam" id="3.30.420.40:FF:000133">
    <property type="entry name" value="Probable tRNA N6-adenosine threonylcarbamoyltransferase, mitochondrial"/>
    <property type="match status" value="1"/>
</dbReference>
<sequence>MALSSRFWRLNLFPKPSLSPLQTTLKSLKPLRQKLCPILSLPISSSSSSSLNSSNSLFSTSKNSAFSEPHSRTPSPQDDLIVLGIETSCDDTAAAIVRGNGEILSQVVSSQADLLAQYGGVAPKMAEEAHLQVIDKVVQEALDKAKLTETNLSAVAVTIGPGLGLCLRVGVRKAREIAGSCNLPIIGVHHMEAHALVARLTERELQFPFMALLISGGHNLLILARDLGQYVQLGTTIDDAIGEAYDKTAKWLGLDLRRSGGPAIEELAREGDAKSVKFSTPMKQHKDCNFSYAGLKTQVRLAIESKNINTTIPLSSASSEDRRIRADIAASFQRVAVLHLEERCERAIEWALKIEPSVKHLVVSGGVASNQYVRSRLDQVVKKNSLQLVCPPPCLCTDNGVMVAWTGIENFRMGRFDPPPPADEPEDIVYELRPRWPLGEEYAEGRSEARSIRTARMHPSLTSMIQESLQQQP</sequence>
<feature type="domain" description="Gcp-like" evidence="10">
    <location>
        <begin position="102"/>
        <end position="405"/>
    </location>
</feature>
<evidence type="ECO:0000256" key="7">
    <source>
        <dbReference type="ARBA" id="ARBA00023315"/>
    </source>
</evidence>
<keyword evidence="4 9" id="KW-0479">Metal-binding</keyword>
<accession>A0A5N5H091</accession>
<comment type="similarity">
    <text evidence="9">Belongs to the KAE1 / TsaD family.</text>
</comment>
<keyword evidence="12" id="KW-1185">Reference proteome</keyword>
<dbReference type="AlphaFoldDB" id="A0A5N5H091"/>